<dbReference type="InterPro" id="IPR013083">
    <property type="entry name" value="Znf_RING/FYVE/PHD"/>
</dbReference>
<dbReference type="OrthoDB" id="10369204at2759"/>
<dbReference type="Gene3D" id="3.30.40.10">
    <property type="entry name" value="Zinc/RING finger domain, C3HC4 (zinc finger)"/>
    <property type="match status" value="1"/>
</dbReference>
<organism evidence="5 6">
    <name type="scientific">Cotesia congregata</name>
    <name type="common">Parasitoid wasp</name>
    <name type="synonym">Apanteles congregatus</name>
    <dbReference type="NCBI Taxonomy" id="51543"/>
    <lineage>
        <taxon>Eukaryota</taxon>
        <taxon>Metazoa</taxon>
        <taxon>Ecdysozoa</taxon>
        <taxon>Arthropoda</taxon>
        <taxon>Hexapoda</taxon>
        <taxon>Insecta</taxon>
        <taxon>Pterygota</taxon>
        <taxon>Neoptera</taxon>
        <taxon>Endopterygota</taxon>
        <taxon>Hymenoptera</taxon>
        <taxon>Apocrita</taxon>
        <taxon>Ichneumonoidea</taxon>
        <taxon>Braconidae</taxon>
        <taxon>Microgastrinae</taxon>
        <taxon>Cotesia</taxon>
    </lineage>
</organism>
<keyword evidence="6" id="KW-1185">Reference proteome</keyword>
<dbReference type="SUPFAM" id="SSF57850">
    <property type="entry name" value="RING/U-box"/>
    <property type="match status" value="1"/>
</dbReference>
<keyword evidence="2" id="KW-0862">Zinc</keyword>
<evidence type="ECO:0000259" key="4">
    <source>
        <dbReference type="PROSITE" id="PS50089"/>
    </source>
</evidence>
<dbReference type="AlphaFoldDB" id="A0A8J2MIA3"/>
<evidence type="ECO:0000256" key="3">
    <source>
        <dbReference type="PROSITE-ProRule" id="PRU00175"/>
    </source>
</evidence>
<accession>A0A8J2MIA3</accession>
<proteinExistence type="predicted"/>
<evidence type="ECO:0000256" key="1">
    <source>
        <dbReference type="ARBA" id="ARBA00022771"/>
    </source>
</evidence>
<dbReference type="EMBL" id="CAJNRD030001120">
    <property type="protein sequence ID" value="CAG5093317.1"/>
    <property type="molecule type" value="Genomic_DNA"/>
</dbReference>
<keyword evidence="1 3" id="KW-0863">Zinc-finger</keyword>
<name>A0A8J2MIA3_COTCN</name>
<sequence>MVVADLENHAVPCMIVIGKQRKEASYSEALGIIAATIPSIKMVYTNFEVRLRNQLAIKYDLHKDDNDTIIIRKVIALSMILSTATQQLYFILWQSSPLTERTRFEPFLTDFNKIWIQNAVNECCAYENMAIFNDCQRSALLYVATPRTRALVDKAQYCENARVLEKEQITLNTFIKSCSFLVRDILENCKFEREYEAETDTDCFSDNNSQNSSLKSGLDLQSIGFINDTDIYEELDYKSKLEKITQLTDDTDNIMESESEDVAVSVQTEEVADVQPEQAADAQPTEVTVVQDPMSIERATTLVQMIEENENPAVNLLNQDGDPILCVACFTSETQNIFSPCGHTTLCRHCTTKILFQFISGATPEFKCNVCWSPFEELQQLLFID</sequence>
<dbReference type="PROSITE" id="PS50089">
    <property type="entry name" value="ZF_RING_2"/>
    <property type="match status" value="1"/>
</dbReference>
<feature type="domain" description="RING-type" evidence="4">
    <location>
        <begin position="326"/>
        <end position="371"/>
    </location>
</feature>
<dbReference type="Pfam" id="PF13920">
    <property type="entry name" value="zf-C3HC4_3"/>
    <property type="match status" value="1"/>
</dbReference>
<protein>
    <recommendedName>
        <fullName evidence="4">RING-type domain-containing protein</fullName>
    </recommendedName>
</protein>
<keyword evidence="1 3" id="KW-0479">Metal-binding</keyword>
<reference evidence="5" key="1">
    <citation type="submission" date="2021-04" db="EMBL/GenBank/DDBJ databases">
        <authorList>
            <person name="Chebbi M.A.C M."/>
        </authorList>
    </citation>
    <scope>NUCLEOTIDE SEQUENCE</scope>
</reference>
<comment type="caution">
    <text evidence="5">The sequence shown here is derived from an EMBL/GenBank/DDBJ whole genome shotgun (WGS) entry which is preliminary data.</text>
</comment>
<gene>
    <name evidence="5" type="ORF">HICCMSTLAB_LOCUS6745</name>
</gene>
<evidence type="ECO:0000256" key="2">
    <source>
        <dbReference type="ARBA" id="ARBA00022833"/>
    </source>
</evidence>
<dbReference type="InterPro" id="IPR001841">
    <property type="entry name" value="Znf_RING"/>
</dbReference>
<dbReference type="GO" id="GO:0008270">
    <property type="term" value="F:zinc ion binding"/>
    <property type="evidence" value="ECO:0007669"/>
    <property type="project" value="UniProtKB-KW"/>
</dbReference>
<evidence type="ECO:0000313" key="5">
    <source>
        <dbReference type="EMBL" id="CAG5093317.1"/>
    </source>
</evidence>
<dbReference type="Proteomes" id="UP000786811">
    <property type="component" value="Unassembled WGS sequence"/>
</dbReference>
<evidence type="ECO:0000313" key="6">
    <source>
        <dbReference type="Proteomes" id="UP000786811"/>
    </source>
</evidence>